<proteinExistence type="predicted"/>
<evidence type="ECO:0000313" key="1">
    <source>
        <dbReference type="EMBL" id="JAS73014.1"/>
    </source>
</evidence>
<sequence>LTSLTWSMATLQVNPTPSTRRETEEIVSRTMKVIITSCNASMPQRKDRGAHKPAYWWTSEIADLRKTCHLLRRRATRAAKHSLDQGIYSNEYKQAKRAMNKAIKASKAALWKEICNDLNNDLWGKAYQIVTKRLGKAAPEAP</sequence>
<name>A0A1B6HE36_9HEMI</name>
<dbReference type="EMBL" id="GECU01034692">
    <property type="protein sequence ID" value="JAS73014.1"/>
    <property type="molecule type" value="Transcribed_RNA"/>
</dbReference>
<reference evidence="1" key="1">
    <citation type="submission" date="2015-11" db="EMBL/GenBank/DDBJ databases">
        <title>De novo transcriptome assembly of four potential Pierce s Disease insect vectors from Arizona vineyards.</title>
        <authorList>
            <person name="Tassone E.E."/>
        </authorList>
    </citation>
    <scope>NUCLEOTIDE SEQUENCE</scope>
</reference>
<feature type="non-terminal residue" evidence="1">
    <location>
        <position position="142"/>
    </location>
</feature>
<gene>
    <name evidence="1" type="ORF">g.57742</name>
</gene>
<dbReference type="AlphaFoldDB" id="A0A1B6HE36"/>
<feature type="non-terminal residue" evidence="1">
    <location>
        <position position="1"/>
    </location>
</feature>
<organism evidence="1">
    <name type="scientific">Homalodisca liturata</name>
    <dbReference type="NCBI Taxonomy" id="320908"/>
    <lineage>
        <taxon>Eukaryota</taxon>
        <taxon>Metazoa</taxon>
        <taxon>Ecdysozoa</taxon>
        <taxon>Arthropoda</taxon>
        <taxon>Hexapoda</taxon>
        <taxon>Insecta</taxon>
        <taxon>Pterygota</taxon>
        <taxon>Neoptera</taxon>
        <taxon>Paraneoptera</taxon>
        <taxon>Hemiptera</taxon>
        <taxon>Auchenorrhyncha</taxon>
        <taxon>Membracoidea</taxon>
        <taxon>Cicadellidae</taxon>
        <taxon>Cicadellinae</taxon>
        <taxon>Proconiini</taxon>
        <taxon>Homalodisca</taxon>
    </lineage>
</organism>
<accession>A0A1B6HE36</accession>
<protein>
    <submittedName>
        <fullName evidence="1">Uncharacterized protein</fullName>
    </submittedName>
</protein>